<dbReference type="Proteomes" id="UP000599109">
    <property type="component" value="Unassembled WGS sequence"/>
</dbReference>
<protein>
    <recommendedName>
        <fullName evidence="4">Portal protein</fullName>
    </recommendedName>
</protein>
<feature type="region of interest" description="Disordered" evidence="1">
    <location>
        <begin position="607"/>
        <end position="705"/>
    </location>
</feature>
<proteinExistence type="predicted"/>
<evidence type="ECO:0000313" key="3">
    <source>
        <dbReference type="Proteomes" id="UP000599109"/>
    </source>
</evidence>
<evidence type="ECO:0008006" key="4">
    <source>
        <dbReference type="Google" id="ProtNLM"/>
    </source>
</evidence>
<feature type="compositionally biased region" description="Acidic residues" evidence="1">
    <location>
        <begin position="1"/>
        <end position="13"/>
    </location>
</feature>
<feature type="region of interest" description="Disordered" evidence="1">
    <location>
        <begin position="1"/>
        <end position="28"/>
    </location>
</feature>
<feature type="compositionally biased region" description="Basic and acidic residues" evidence="1">
    <location>
        <begin position="634"/>
        <end position="643"/>
    </location>
</feature>
<reference evidence="2 3" key="1">
    <citation type="journal article" date="2017" name="Int. J. Syst. Evol. Microbiol.">
        <title>Ramlibacter monticola sp. nov., isolated from forest soil.</title>
        <authorList>
            <person name="Chaudhary D.K."/>
            <person name="Kim J."/>
        </authorList>
    </citation>
    <scope>NUCLEOTIDE SEQUENCE [LARGE SCALE GENOMIC DNA]</scope>
    <source>
        <strain evidence="2 3">KACC 19175</strain>
    </source>
</reference>
<organism evidence="2 3">
    <name type="scientific">Ramlibacter monticola</name>
    <dbReference type="NCBI Taxonomy" id="1926872"/>
    <lineage>
        <taxon>Bacteria</taxon>
        <taxon>Pseudomonadati</taxon>
        <taxon>Pseudomonadota</taxon>
        <taxon>Betaproteobacteria</taxon>
        <taxon>Burkholderiales</taxon>
        <taxon>Comamonadaceae</taxon>
        <taxon>Ramlibacter</taxon>
    </lineage>
</organism>
<comment type="caution">
    <text evidence="2">The sequence shown here is derived from an EMBL/GenBank/DDBJ whole genome shotgun (WGS) entry which is preliminary data.</text>
</comment>
<gene>
    <name evidence="2" type="ORF">JJ685_24435</name>
</gene>
<name>A0A936Z3F0_9BURK</name>
<dbReference type="RefSeq" id="WP_201676987.1">
    <property type="nucleotide sequence ID" value="NZ_JAEQNE010000008.1"/>
</dbReference>
<dbReference type="EMBL" id="JAEQNE010000008">
    <property type="protein sequence ID" value="MBL0394310.1"/>
    <property type="molecule type" value="Genomic_DNA"/>
</dbReference>
<feature type="compositionally biased region" description="Pro residues" evidence="1">
    <location>
        <begin position="693"/>
        <end position="705"/>
    </location>
</feature>
<dbReference type="AlphaFoldDB" id="A0A936Z3F0"/>
<keyword evidence="3" id="KW-1185">Reference proteome</keyword>
<evidence type="ECO:0000256" key="1">
    <source>
        <dbReference type="SAM" id="MobiDB-lite"/>
    </source>
</evidence>
<sequence length="705" mass="77821">MADTTDVIEEEGSEAQTAAPKKPGDKGIAQSARLARKWATELNASKKWMDRFTRNARRCEQAYLSQGDDAFSTSMAGDYNGKTNLFWSNVQVVLSAIYGRLPKATVERRFKDHMDDVSRVASLMMQRILNGDLERDWDDTNAAMRDAVQDRFVVGLGQVWCRYEVDIEEVEEPVLDPATQQPQLDPATQQPVMQKVEKIANEEATVDYCYWDDFRYSPCRRWRDCRWVARRVYMGENAIKTRFKLTPEQAKMIPMAARTPATDNLGNVEEDVLKATPFKQAAVWEIWEKESNSVCWYVEGCTFVLDYQADPLELDDFWPCPQPVVSTTLTKAFLPRADYAMAQDLYKELDLLNKKLSLLTKAVKAAGVYDKTAMPVKNLLSANVENELIPVENWSNFTERGGMKGSVDWMPVEAFVNAITQLNARKQLVQHDLYEVLGISDIMRGASVASETATAQTLKVQYGGARLSNLQNEVSRFVSEVMRIRANIISNHFQPQTIVQRSLIERTPDAQLAQPAVKLLKDFGTALYSINVTSESLAAPDWAQEKEARTEFLGAASNYLMSAAPLVQQAPEAGATLVQLLQWAAAGFKGAQTIEGILDQFARSLEAKAAQPPAPQPPSPEDQKNIAQAGKYGAEAERTKKETALIPPMALPAGGPGGGIQMTPGGPQPPQSQPAAGPGGGLPAGPGSVAPMQPQPPMPFNPMVQ</sequence>
<accession>A0A936Z3F0</accession>
<evidence type="ECO:0000313" key="2">
    <source>
        <dbReference type="EMBL" id="MBL0394310.1"/>
    </source>
</evidence>